<dbReference type="EMBL" id="JARQAZ010000001">
    <property type="protein sequence ID" value="MDT2769321.1"/>
    <property type="molecule type" value="Genomic_DNA"/>
</dbReference>
<name>A0ABU3FE60_9ENTE</name>
<evidence type="ECO:0000256" key="1">
    <source>
        <dbReference type="SAM" id="MobiDB-lite"/>
    </source>
</evidence>
<keyword evidence="4" id="KW-1185">Reference proteome</keyword>
<organism evidence="3 4">
    <name type="scientific">Enterococcus pseudoavium</name>
    <dbReference type="NCBI Taxonomy" id="44007"/>
    <lineage>
        <taxon>Bacteria</taxon>
        <taxon>Bacillati</taxon>
        <taxon>Bacillota</taxon>
        <taxon>Bacilli</taxon>
        <taxon>Lactobacillales</taxon>
        <taxon>Enterococcaceae</taxon>
        <taxon>Enterococcus</taxon>
    </lineage>
</organism>
<dbReference type="Proteomes" id="UP001269061">
    <property type="component" value="Unassembled WGS sequence"/>
</dbReference>
<proteinExistence type="predicted"/>
<evidence type="ECO:0000256" key="2">
    <source>
        <dbReference type="SAM" id="SignalP"/>
    </source>
</evidence>
<evidence type="ECO:0008006" key="5">
    <source>
        <dbReference type="Google" id="ProtNLM"/>
    </source>
</evidence>
<feature type="region of interest" description="Disordered" evidence="1">
    <location>
        <begin position="21"/>
        <end position="51"/>
    </location>
</feature>
<comment type="caution">
    <text evidence="3">The sequence shown here is derived from an EMBL/GenBank/DDBJ whole genome shotgun (WGS) entry which is preliminary data.</text>
</comment>
<accession>A0ABU3FE60</accession>
<reference evidence="3 4" key="1">
    <citation type="submission" date="2023-03" db="EMBL/GenBank/DDBJ databases">
        <authorList>
            <person name="Shen W."/>
            <person name="Cai J."/>
        </authorList>
    </citation>
    <scope>NUCLEOTIDE SEQUENCE [LARGE SCALE GENOMIC DNA]</scope>
    <source>
        <strain evidence="3 4">Y59</strain>
    </source>
</reference>
<dbReference type="RefSeq" id="WP_311815119.1">
    <property type="nucleotide sequence ID" value="NZ_JARQAV010000004.1"/>
</dbReference>
<feature type="chain" id="PRO_5045135587" description="DUF1307 domain-containing protein" evidence="2">
    <location>
        <begin position="20"/>
        <end position="153"/>
    </location>
</feature>
<keyword evidence="2" id="KW-0732">Signal</keyword>
<protein>
    <recommendedName>
        <fullName evidence="5">DUF1307 domain-containing protein</fullName>
    </recommendedName>
</protein>
<dbReference type="PROSITE" id="PS51257">
    <property type="entry name" value="PROKAR_LIPOPROTEIN"/>
    <property type="match status" value="1"/>
</dbReference>
<sequence>MKKWMLVIVLSMAVGGLTACGNDKDQETGSSTAVSTTAKSSAASESNQSKFQQEVTKIVDGSNGEVLGITVTGQEGFDSIKVKMKKELKDLTSEEQLAMCQKYQPEIIAAYQTYYMEENSGEHKPITNYFADGTPIAMTERQQADPEKLVIVE</sequence>
<evidence type="ECO:0000313" key="4">
    <source>
        <dbReference type="Proteomes" id="UP001269061"/>
    </source>
</evidence>
<feature type="signal peptide" evidence="2">
    <location>
        <begin position="1"/>
        <end position="19"/>
    </location>
</feature>
<gene>
    <name evidence="3" type="ORF">P7H46_00555</name>
</gene>
<evidence type="ECO:0000313" key="3">
    <source>
        <dbReference type="EMBL" id="MDT2769321.1"/>
    </source>
</evidence>
<feature type="compositionally biased region" description="Low complexity" evidence="1">
    <location>
        <begin position="28"/>
        <end position="46"/>
    </location>
</feature>